<gene>
    <name evidence="1" type="ORF">METH_17645</name>
</gene>
<dbReference type="KEGG" id="lmd:METH_17645"/>
<organism evidence="1 2">
    <name type="scientific">Leisingera methylohalidivorans DSM 14336</name>
    <dbReference type="NCBI Taxonomy" id="999552"/>
    <lineage>
        <taxon>Bacteria</taxon>
        <taxon>Pseudomonadati</taxon>
        <taxon>Pseudomonadota</taxon>
        <taxon>Alphaproteobacteria</taxon>
        <taxon>Rhodobacterales</taxon>
        <taxon>Roseobacteraceae</taxon>
        <taxon>Leisingera</taxon>
    </lineage>
</organism>
<dbReference type="HOGENOM" id="CLU_166802_0_1_5"/>
<accession>V9VXW2</accession>
<dbReference type="Pfam" id="PF11390">
    <property type="entry name" value="FdsD"/>
    <property type="match status" value="1"/>
</dbReference>
<protein>
    <submittedName>
        <fullName evidence="1">Formate dehydrogenase subunit delta</fullName>
    </submittedName>
</protein>
<evidence type="ECO:0000313" key="1">
    <source>
        <dbReference type="EMBL" id="AHD02215.1"/>
    </source>
</evidence>
<proteinExistence type="predicted"/>
<sequence length="73" mass="7921">MSPEKMVMMANQLASFLKTQTGGGQAEEVAADINDCCEPRMRSQLIRYAAMGEPGLHPLVQRAMRSVRAPADG</sequence>
<dbReference type="OrthoDB" id="7409377at2"/>
<keyword evidence="2" id="KW-1185">Reference proteome</keyword>
<dbReference type="Proteomes" id="UP000018780">
    <property type="component" value="Chromosome"/>
</dbReference>
<dbReference type="AlphaFoldDB" id="V9VXW2"/>
<dbReference type="InterPro" id="IPR021074">
    <property type="entry name" value="Formate_DH_dsu"/>
</dbReference>
<dbReference type="PATRIC" id="fig|999552.6.peg.3504"/>
<name>V9VXW2_9RHOB</name>
<dbReference type="EMBL" id="CP006773">
    <property type="protein sequence ID" value="AHD02215.1"/>
    <property type="molecule type" value="Genomic_DNA"/>
</dbReference>
<dbReference type="STRING" id="999552.METH_17645"/>
<evidence type="ECO:0000313" key="2">
    <source>
        <dbReference type="Proteomes" id="UP000018780"/>
    </source>
</evidence>
<reference evidence="1 2" key="1">
    <citation type="submission" date="2013-09" db="EMBL/GenBank/DDBJ databases">
        <authorList>
            <consortium name="DOE Joint Genome Institute"/>
            <person name="Klenk H.-P."/>
            <person name="Huntemann M."/>
            <person name="Han J."/>
            <person name="Chen A."/>
            <person name="Kyrpides N."/>
            <person name="Mavromatis K."/>
            <person name="Markowitz V."/>
            <person name="Palaniappan K."/>
            <person name="Ivanova N."/>
            <person name="Schaumberg A."/>
            <person name="Pati A."/>
            <person name="Liolios K."/>
            <person name="Nordberg H.P."/>
            <person name="Cantor M.N."/>
            <person name="Hua S.X."/>
            <person name="Woyke T."/>
        </authorList>
    </citation>
    <scope>NUCLEOTIDE SEQUENCE [LARGE SCALE GENOMIC DNA]</scope>
    <source>
        <strain evidence="1 2">DSM 14336</strain>
    </source>
</reference>